<keyword evidence="5" id="KW-0804">Transcription</keyword>
<dbReference type="CDD" id="cd12148">
    <property type="entry name" value="fungal_TF_MHR"/>
    <property type="match status" value="1"/>
</dbReference>
<dbReference type="PROSITE" id="PS00463">
    <property type="entry name" value="ZN2_CY6_FUNGAL_1"/>
    <property type="match status" value="1"/>
</dbReference>
<dbReference type="SMART" id="SM00906">
    <property type="entry name" value="Fungal_trans"/>
    <property type="match status" value="1"/>
</dbReference>
<keyword evidence="4" id="KW-0238">DNA-binding</keyword>
<dbReference type="HOGENOM" id="CLU_007091_1_0_1"/>
<proteinExistence type="predicted"/>
<dbReference type="GO" id="GO:0008270">
    <property type="term" value="F:zinc ion binding"/>
    <property type="evidence" value="ECO:0007669"/>
    <property type="project" value="InterPro"/>
</dbReference>
<dbReference type="InterPro" id="IPR051430">
    <property type="entry name" value="Fungal_TF_Env_Response"/>
</dbReference>
<evidence type="ECO:0000313" key="9">
    <source>
        <dbReference type="EMBL" id="EXJ91218.1"/>
    </source>
</evidence>
<dbReference type="SUPFAM" id="SSF57701">
    <property type="entry name" value="Zn2/Cys6 DNA-binding domain"/>
    <property type="match status" value="1"/>
</dbReference>
<keyword evidence="3" id="KW-0805">Transcription regulation</keyword>
<dbReference type="OrthoDB" id="4236860at2759"/>
<evidence type="ECO:0000256" key="2">
    <source>
        <dbReference type="ARBA" id="ARBA00022833"/>
    </source>
</evidence>
<evidence type="ECO:0000256" key="1">
    <source>
        <dbReference type="ARBA" id="ARBA00022723"/>
    </source>
</evidence>
<dbReference type="Proteomes" id="UP000019484">
    <property type="component" value="Unassembled WGS sequence"/>
</dbReference>
<sequence>MGQKRRRLALSCVACRRRKVKCDRTFPTCVRCQKGSINCDYVTYTSQQNTAFPTPSEESPQLERTGSVDSWAEEANEWHERSRQHENPRPQEDKSVPPAPAPVSRPPTRTLQELQERISSIETYVKVAGSRPVSSETHLRTRRVGAHEDSPDKDAPQNHDRALLRGKGFKTQYFGPSHAASLLLQFEELSFFTKDILQRLPTFKKTREIFKRHRRETRQAFVLPDSETLVSLIPDRPSTDARVQEYFETMETTYRVLHAPTFFQKYKGFWASSSDTSSDFLVQLLLVCACVNCIVPDGPTGFFGTNSVRRGTAIKWIEVCETWLDLQSQKHMTLEIYQVQVLLVIAKKFNCVKVKREWTVAGHLLRLAMSNGLHREPSYLSTSISVFDQEMRRRLWFTILELEVQASLDRGMGASLGPFDWDCLAPLNIHDEDFDQNTEKMPDPRPVTTFTRTSFLCLAQQHLPLRLEILSKINSIRAPLDTDSVIELDQRLRQILDALPRWTDPAAKAMSCDLSELLLYELLLLIHQPFAAQAKGQTRHFYSRVACRGAALTTLKKYKDMRPTSTLTFSGLRSDLLRASLALCHDIVLCTASTEDLMQDKNMPVTLIEQAVDIMEVRLRRLGQGFHAFWLTCSALALIQAKMWPAKPAEERAQETADRVVKLHDYMMEQQTPPTPLASGSGLEDAAMSTASTLMGLSGQPVPAQVVPELDPFAPMAGHFNVFSDTLFDFDMPDIWGMGGNAQLQ</sequence>
<dbReference type="GO" id="GO:0006351">
    <property type="term" value="P:DNA-templated transcription"/>
    <property type="evidence" value="ECO:0007669"/>
    <property type="project" value="InterPro"/>
</dbReference>
<protein>
    <recommendedName>
        <fullName evidence="8">Zn(2)-C6 fungal-type domain-containing protein</fullName>
    </recommendedName>
</protein>
<dbReference type="EMBL" id="AMWN01000003">
    <property type="protein sequence ID" value="EXJ91218.1"/>
    <property type="molecule type" value="Genomic_DNA"/>
</dbReference>
<reference evidence="9 10" key="1">
    <citation type="submission" date="2013-03" db="EMBL/GenBank/DDBJ databases">
        <title>The Genome Sequence of Capronia coronata CBS 617.96.</title>
        <authorList>
            <consortium name="The Broad Institute Genomics Platform"/>
            <person name="Cuomo C."/>
            <person name="de Hoog S."/>
            <person name="Gorbushina A."/>
            <person name="Walker B."/>
            <person name="Young S.K."/>
            <person name="Zeng Q."/>
            <person name="Gargeya S."/>
            <person name="Fitzgerald M."/>
            <person name="Haas B."/>
            <person name="Abouelleil A."/>
            <person name="Allen A.W."/>
            <person name="Alvarado L."/>
            <person name="Arachchi H.M."/>
            <person name="Berlin A.M."/>
            <person name="Chapman S.B."/>
            <person name="Gainer-Dewar J."/>
            <person name="Goldberg J."/>
            <person name="Griggs A."/>
            <person name="Gujja S."/>
            <person name="Hansen M."/>
            <person name="Howarth C."/>
            <person name="Imamovic A."/>
            <person name="Ireland A."/>
            <person name="Larimer J."/>
            <person name="McCowan C."/>
            <person name="Murphy C."/>
            <person name="Pearson M."/>
            <person name="Poon T.W."/>
            <person name="Priest M."/>
            <person name="Roberts A."/>
            <person name="Saif S."/>
            <person name="Shea T."/>
            <person name="Sisk P."/>
            <person name="Sykes S."/>
            <person name="Wortman J."/>
            <person name="Nusbaum C."/>
            <person name="Birren B."/>
        </authorList>
    </citation>
    <scope>NUCLEOTIDE SEQUENCE [LARGE SCALE GENOMIC DNA]</scope>
    <source>
        <strain evidence="9 10">CBS 617.96</strain>
    </source>
</reference>
<dbReference type="Pfam" id="PF04082">
    <property type="entry name" value="Fungal_trans"/>
    <property type="match status" value="1"/>
</dbReference>
<dbReference type="GO" id="GO:0000978">
    <property type="term" value="F:RNA polymerase II cis-regulatory region sequence-specific DNA binding"/>
    <property type="evidence" value="ECO:0007669"/>
    <property type="project" value="TreeGrafter"/>
</dbReference>
<feature type="region of interest" description="Disordered" evidence="7">
    <location>
        <begin position="129"/>
        <end position="159"/>
    </location>
</feature>
<keyword evidence="10" id="KW-1185">Reference proteome</keyword>
<dbReference type="AlphaFoldDB" id="W9YF86"/>
<name>W9YF86_9EURO</name>
<evidence type="ECO:0000256" key="5">
    <source>
        <dbReference type="ARBA" id="ARBA00023163"/>
    </source>
</evidence>
<dbReference type="InterPro" id="IPR007219">
    <property type="entry name" value="XnlR_reg_dom"/>
</dbReference>
<dbReference type="GeneID" id="19159211"/>
<feature type="region of interest" description="Disordered" evidence="7">
    <location>
        <begin position="49"/>
        <end position="108"/>
    </location>
</feature>
<feature type="compositionally biased region" description="Polar residues" evidence="7">
    <location>
        <begin position="49"/>
        <end position="68"/>
    </location>
</feature>
<dbReference type="Gene3D" id="4.10.240.10">
    <property type="entry name" value="Zn(2)-C6 fungal-type DNA-binding domain"/>
    <property type="match status" value="1"/>
</dbReference>
<dbReference type="CDD" id="cd00067">
    <property type="entry name" value="GAL4"/>
    <property type="match status" value="1"/>
</dbReference>
<keyword evidence="6" id="KW-0539">Nucleus</keyword>
<dbReference type="PANTHER" id="PTHR31944">
    <property type="entry name" value="HEME-RESPONSIVE ZINC FINGER TRANSCRIPTION FACTOR HAP1"/>
    <property type="match status" value="1"/>
</dbReference>
<dbReference type="InterPro" id="IPR036864">
    <property type="entry name" value="Zn2-C6_fun-type_DNA-bd_sf"/>
</dbReference>
<evidence type="ECO:0000256" key="4">
    <source>
        <dbReference type="ARBA" id="ARBA00023125"/>
    </source>
</evidence>
<accession>W9YF86</accession>
<dbReference type="GO" id="GO:0005634">
    <property type="term" value="C:nucleus"/>
    <property type="evidence" value="ECO:0007669"/>
    <property type="project" value="TreeGrafter"/>
</dbReference>
<dbReference type="RefSeq" id="XP_007723412.1">
    <property type="nucleotide sequence ID" value="XM_007725222.1"/>
</dbReference>
<evidence type="ECO:0000259" key="8">
    <source>
        <dbReference type="PROSITE" id="PS50048"/>
    </source>
</evidence>
<evidence type="ECO:0000256" key="3">
    <source>
        <dbReference type="ARBA" id="ARBA00023015"/>
    </source>
</evidence>
<dbReference type="InterPro" id="IPR001138">
    <property type="entry name" value="Zn2Cys6_DnaBD"/>
</dbReference>
<feature type="compositionally biased region" description="Basic and acidic residues" evidence="7">
    <location>
        <begin position="145"/>
        <end position="159"/>
    </location>
</feature>
<dbReference type="SMART" id="SM00066">
    <property type="entry name" value="GAL4"/>
    <property type="match status" value="1"/>
</dbReference>
<dbReference type="PROSITE" id="PS50048">
    <property type="entry name" value="ZN2_CY6_FUNGAL_2"/>
    <property type="match status" value="1"/>
</dbReference>
<comment type="caution">
    <text evidence="9">The sequence shown here is derived from an EMBL/GenBank/DDBJ whole genome shotgun (WGS) entry which is preliminary data.</text>
</comment>
<dbReference type="STRING" id="1182541.W9YF86"/>
<organism evidence="9 10">
    <name type="scientific">Capronia coronata CBS 617.96</name>
    <dbReference type="NCBI Taxonomy" id="1182541"/>
    <lineage>
        <taxon>Eukaryota</taxon>
        <taxon>Fungi</taxon>
        <taxon>Dikarya</taxon>
        <taxon>Ascomycota</taxon>
        <taxon>Pezizomycotina</taxon>
        <taxon>Eurotiomycetes</taxon>
        <taxon>Chaetothyriomycetidae</taxon>
        <taxon>Chaetothyriales</taxon>
        <taxon>Herpotrichiellaceae</taxon>
        <taxon>Capronia</taxon>
    </lineage>
</organism>
<feature type="compositionally biased region" description="Basic and acidic residues" evidence="7">
    <location>
        <begin position="76"/>
        <end position="95"/>
    </location>
</feature>
<dbReference type="eggNOG" id="ENOG502SH73">
    <property type="taxonomic scope" value="Eukaryota"/>
</dbReference>
<dbReference type="Pfam" id="PF00172">
    <property type="entry name" value="Zn_clus"/>
    <property type="match status" value="1"/>
</dbReference>
<evidence type="ECO:0000256" key="7">
    <source>
        <dbReference type="SAM" id="MobiDB-lite"/>
    </source>
</evidence>
<evidence type="ECO:0000256" key="6">
    <source>
        <dbReference type="ARBA" id="ARBA00023242"/>
    </source>
</evidence>
<dbReference type="GO" id="GO:0001228">
    <property type="term" value="F:DNA-binding transcription activator activity, RNA polymerase II-specific"/>
    <property type="evidence" value="ECO:0007669"/>
    <property type="project" value="TreeGrafter"/>
</dbReference>
<feature type="domain" description="Zn(2)-C6 fungal-type" evidence="8">
    <location>
        <begin position="11"/>
        <end position="41"/>
    </location>
</feature>
<keyword evidence="2" id="KW-0862">Zinc</keyword>
<dbReference type="PANTHER" id="PTHR31944:SF130">
    <property type="entry name" value="ZN(II)2CYS6 TRANSCRIPTION FACTO (EUROFUNG)"/>
    <property type="match status" value="1"/>
</dbReference>
<evidence type="ECO:0000313" key="10">
    <source>
        <dbReference type="Proteomes" id="UP000019484"/>
    </source>
</evidence>
<keyword evidence="1" id="KW-0479">Metal-binding</keyword>
<gene>
    <name evidence="9" type="ORF">A1O1_04328</name>
</gene>